<dbReference type="PANTHER" id="PTHR47331:SF1">
    <property type="entry name" value="GAG-LIKE PROTEIN"/>
    <property type="match status" value="1"/>
</dbReference>
<reference evidence="2 3" key="1">
    <citation type="journal article" date="2010" name="Science">
        <title>Genomic comparison of the ants Camponotus floridanus and Harpegnathos saltator.</title>
        <authorList>
            <person name="Bonasio R."/>
            <person name="Zhang G."/>
            <person name="Ye C."/>
            <person name="Mutti N.S."/>
            <person name="Fang X."/>
            <person name="Qin N."/>
            <person name="Donahue G."/>
            <person name="Yang P."/>
            <person name="Li Q."/>
            <person name="Li C."/>
            <person name="Zhang P."/>
            <person name="Huang Z."/>
            <person name="Berger S.L."/>
            <person name="Reinberg D."/>
            <person name="Wang J."/>
            <person name="Liebig J."/>
        </authorList>
    </citation>
    <scope>NUCLEOTIDE SEQUENCE [LARGE SCALE GENOMIC DNA]</scope>
    <source>
        <strain evidence="2 3">R22 G/1</strain>
    </source>
</reference>
<dbReference type="OMA" id="WRTARIV"/>
<proteinExistence type="predicted"/>
<dbReference type="AlphaFoldDB" id="E2B319"/>
<keyword evidence="3" id="KW-1185">Reference proteome</keyword>
<dbReference type="OrthoDB" id="7700894at2759"/>
<dbReference type="Proteomes" id="UP000008237">
    <property type="component" value="Unassembled WGS sequence"/>
</dbReference>
<dbReference type="InterPro" id="IPR040676">
    <property type="entry name" value="DUF5641"/>
</dbReference>
<feature type="domain" description="DUF5641" evidence="1">
    <location>
        <begin position="68"/>
        <end position="137"/>
    </location>
</feature>
<feature type="non-terminal residue" evidence="2">
    <location>
        <position position="1"/>
    </location>
</feature>
<dbReference type="InParanoid" id="E2B319"/>
<dbReference type="PANTHER" id="PTHR47331">
    <property type="entry name" value="PHD-TYPE DOMAIN-CONTAINING PROTEIN"/>
    <property type="match status" value="1"/>
</dbReference>
<gene>
    <name evidence="2" type="ORF">EAI_00958</name>
</gene>
<evidence type="ECO:0000259" key="1">
    <source>
        <dbReference type="Pfam" id="PF18701"/>
    </source>
</evidence>
<name>E2B319_HARSA</name>
<dbReference type="Pfam" id="PF18701">
    <property type="entry name" value="DUF5641"/>
    <property type="match status" value="1"/>
</dbReference>
<dbReference type="EMBL" id="GL445255">
    <property type="protein sequence ID" value="EFN89905.1"/>
    <property type="molecule type" value="Genomic_DNA"/>
</dbReference>
<accession>E2B319</accession>
<evidence type="ECO:0000313" key="2">
    <source>
        <dbReference type="EMBL" id="EFN89905.1"/>
    </source>
</evidence>
<feature type="non-terminal residue" evidence="2">
    <location>
        <position position="139"/>
    </location>
</feature>
<evidence type="ECO:0000313" key="3">
    <source>
        <dbReference type="Proteomes" id="UP000008237"/>
    </source>
</evidence>
<protein>
    <recommendedName>
        <fullName evidence="1">DUF5641 domain-containing protein</fullName>
    </recommendedName>
</protein>
<organism evidence="3">
    <name type="scientific">Harpegnathos saltator</name>
    <name type="common">Jerdon's jumping ant</name>
    <dbReference type="NCBI Taxonomy" id="610380"/>
    <lineage>
        <taxon>Eukaryota</taxon>
        <taxon>Metazoa</taxon>
        <taxon>Ecdysozoa</taxon>
        <taxon>Arthropoda</taxon>
        <taxon>Hexapoda</taxon>
        <taxon>Insecta</taxon>
        <taxon>Pterygota</taxon>
        <taxon>Neoptera</taxon>
        <taxon>Endopterygota</taxon>
        <taxon>Hymenoptera</taxon>
        <taxon>Apocrita</taxon>
        <taxon>Aculeata</taxon>
        <taxon>Formicoidea</taxon>
        <taxon>Formicidae</taxon>
        <taxon>Ponerinae</taxon>
        <taxon>Ponerini</taxon>
        <taxon>Harpegnathos</taxon>
    </lineage>
</organism>
<sequence>LPRHSLTFEEMTTLLTQVEAYLNSRPLRALTDDPDDIAALTPGHFLVGAPLCSITEPSLEDAPTTQLDRWRRLQQMRDHLWRRWSQEYLTSLVKRSKWCRTTPGLRVGQLCLVRSEITSPCKWPLARITAVHPGDDGGD</sequence>